<name>A0A8S5QW55_9CAUD</name>
<protein>
    <submittedName>
        <fullName evidence="1">NTP-PPase-like protein</fullName>
    </submittedName>
</protein>
<proteinExistence type="predicted"/>
<dbReference type="EMBL" id="BK015747">
    <property type="protein sequence ID" value="DAE23099.1"/>
    <property type="molecule type" value="Genomic_DNA"/>
</dbReference>
<sequence>MKMYVVRKYHGHSSWIDPKHLAEYTEAEFETRHEALAHCERLKGKGIVEIYQRGYRKQEILMENKQLKDLIAKVQRWFYDRNLQTQDPNKQFLKLYEEIGELSRGLAENDEAVTKDSIGDITVVLIGLTLQLEIKTEEIFPENNTFVFSKAAKSEDYFVLMMDQSLAAYFNRQSYQLKNVVYELMRISALLHHDFVECLNIAYEEIKDRTGKLVDGVWIKEERLK</sequence>
<organism evidence="1">
    <name type="scientific">Siphoviridae sp. ctt0Q14</name>
    <dbReference type="NCBI Taxonomy" id="2826489"/>
    <lineage>
        <taxon>Viruses</taxon>
        <taxon>Duplodnaviria</taxon>
        <taxon>Heunggongvirae</taxon>
        <taxon>Uroviricota</taxon>
        <taxon>Caudoviricetes</taxon>
    </lineage>
</organism>
<dbReference type="Gene3D" id="1.10.287.1080">
    <property type="entry name" value="MazG-like"/>
    <property type="match status" value="1"/>
</dbReference>
<accession>A0A8S5QW55</accession>
<evidence type="ECO:0000313" key="1">
    <source>
        <dbReference type="EMBL" id="DAE23099.1"/>
    </source>
</evidence>
<dbReference type="CDD" id="cd11540">
    <property type="entry name" value="NTP-PPase_u3"/>
    <property type="match status" value="1"/>
</dbReference>
<dbReference type="SUPFAM" id="SSF101386">
    <property type="entry name" value="all-alpha NTP pyrophosphatases"/>
    <property type="match status" value="1"/>
</dbReference>
<dbReference type="InterPro" id="IPR021130">
    <property type="entry name" value="PRib-ATP_PPHydrolase-like"/>
</dbReference>
<reference evidence="1" key="1">
    <citation type="journal article" date="2021" name="Proc. Natl. Acad. Sci. U.S.A.">
        <title>A Catalog of Tens of Thousands of Viruses from Human Metagenomes Reveals Hidden Associations with Chronic Diseases.</title>
        <authorList>
            <person name="Tisza M.J."/>
            <person name="Buck C.B."/>
        </authorList>
    </citation>
    <scope>NUCLEOTIDE SEQUENCE</scope>
    <source>
        <strain evidence="1">Ctt0Q14</strain>
    </source>
</reference>
<dbReference type="Pfam" id="PF01503">
    <property type="entry name" value="PRA-PH"/>
    <property type="match status" value="1"/>
</dbReference>